<dbReference type="InterPro" id="IPR009249">
    <property type="entry name" value="Ferredoxin-dep_bilin_Rdtase"/>
</dbReference>
<organism evidence="7 8">
    <name type="scientific">Lusitaniella coriacea LEGE 07157</name>
    <dbReference type="NCBI Taxonomy" id="945747"/>
    <lineage>
        <taxon>Bacteria</taxon>
        <taxon>Bacillati</taxon>
        <taxon>Cyanobacteriota</taxon>
        <taxon>Cyanophyceae</taxon>
        <taxon>Spirulinales</taxon>
        <taxon>Lusitaniellaceae</taxon>
        <taxon>Lusitaniella</taxon>
    </lineage>
</organism>
<dbReference type="NCBIfam" id="NF002760">
    <property type="entry name" value="PRK02816.1"/>
    <property type="match status" value="1"/>
</dbReference>
<protein>
    <recommendedName>
        <fullName evidence="3 6">Phycocyanobilin:ferredoxin oxidoreductase</fullName>
        <ecNumber evidence="2 6">1.3.7.5</ecNumber>
    </recommendedName>
</protein>
<dbReference type="EC" id="1.3.7.5" evidence="2 6"/>
<dbReference type="GO" id="GO:0050897">
    <property type="term" value="F:cobalt ion binding"/>
    <property type="evidence" value="ECO:0007669"/>
    <property type="project" value="InterPro"/>
</dbReference>
<evidence type="ECO:0000256" key="3">
    <source>
        <dbReference type="ARBA" id="ARBA00016783"/>
    </source>
</evidence>
<reference evidence="7" key="1">
    <citation type="submission" date="2020-10" db="EMBL/GenBank/DDBJ databases">
        <authorList>
            <person name="Castelo-Branco R."/>
            <person name="Eusebio N."/>
            <person name="Adriana R."/>
            <person name="Vieira A."/>
            <person name="Brugerolle De Fraissinette N."/>
            <person name="Rezende De Castro R."/>
            <person name="Schneider M.P."/>
            <person name="Vasconcelos V."/>
            <person name="Leao P.N."/>
        </authorList>
    </citation>
    <scope>NUCLEOTIDE SEQUENCE</scope>
    <source>
        <strain evidence="7">LEGE 07157</strain>
    </source>
</reference>
<evidence type="ECO:0000256" key="5">
    <source>
        <dbReference type="ARBA" id="ARBA00049084"/>
    </source>
</evidence>
<dbReference type="GO" id="GO:0010024">
    <property type="term" value="P:phytochromobilin biosynthetic process"/>
    <property type="evidence" value="ECO:0007669"/>
    <property type="project" value="InterPro"/>
</dbReference>
<comment type="similarity">
    <text evidence="1 6">Belongs to the HY2 family.</text>
</comment>
<dbReference type="InterPro" id="IPR022870">
    <property type="entry name" value="Ferredoxin_bilin_OxRdtase"/>
</dbReference>
<dbReference type="RefSeq" id="WP_194028161.1">
    <property type="nucleotide sequence ID" value="NZ_JADEWZ010000004.1"/>
</dbReference>
<dbReference type="PANTHER" id="PTHR34557:SF1">
    <property type="entry name" value="PHYTOCHROMOBILIN:FERREDOXIN OXIDOREDUCTASE, CHLOROPLASTIC"/>
    <property type="match status" value="1"/>
</dbReference>
<comment type="catalytic activity">
    <reaction evidence="5 6">
        <text>(2R,3Z)-phycocyanobilin + 4 oxidized [2Fe-2S]-[ferredoxin] = biliverdin IXalpha + 4 reduced [2Fe-2S]-[ferredoxin] + 4 H(+)</text>
        <dbReference type="Rhea" id="RHEA:15309"/>
        <dbReference type="Rhea" id="RHEA-COMP:10000"/>
        <dbReference type="Rhea" id="RHEA-COMP:10001"/>
        <dbReference type="ChEBI" id="CHEBI:15378"/>
        <dbReference type="ChEBI" id="CHEBI:33737"/>
        <dbReference type="ChEBI" id="CHEBI:33738"/>
        <dbReference type="ChEBI" id="CHEBI:57437"/>
        <dbReference type="ChEBI" id="CHEBI:57991"/>
        <dbReference type="EC" id="1.3.7.5"/>
    </reaction>
</comment>
<dbReference type="Gene3D" id="3.40.1500.20">
    <property type="match status" value="1"/>
</dbReference>
<accession>A0A8J7B852</accession>
<keyword evidence="4 6" id="KW-0560">Oxidoreductase</keyword>
<dbReference type="Pfam" id="PF05996">
    <property type="entry name" value="Fe_bilin_red"/>
    <property type="match status" value="1"/>
</dbReference>
<evidence type="ECO:0000256" key="1">
    <source>
        <dbReference type="ARBA" id="ARBA00006908"/>
    </source>
</evidence>
<sequence>MLETPTNSLREELHPLIRQLADNIVSCWQNHLDLSPYTLPEGLGYVEGRLEGERLRIENRCYQSPQFRKMHLELAKVGKNLDILHCVMFPREGYALPMFGCDLVGGRGQISAAIADLSPTNLDRTLPPNYQNALSALPSVEFSQPRELPAWGDIFSTFCLFIRPIGAEEETQFLDRATAFLELHCSQAQQSQPVSTQEQARYLEGQRYYCTKQQKNDKTRRVLEKAFGTEWAENYMNSVLFDLPAVSSGT</sequence>
<dbReference type="AlphaFoldDB" id="A0A8J7B852"/>
<evidence type="ECO:0000313" key="8">
    <source>
        <dbReference type="Proteomes" id="UP000654482"/>
    </source>
</evidence>
<evidence type="ECO:0000313" key="7">
    <source>
        <dbReference type="EMBL" id="MBE9115075.1"/>
    </source>
</evidence>
<evidence type="ECO:0000256" key="2">
    <source>
        <dbReference type="ARBA" id="ARBA00012716"/>
    </source>
</evidence>
<proteinExistence type="inferred from homology"/>
<dbReference type="HAMAP" id="MF_00618">
    <property type="entry name" value="Ferredoxin_bilin_red"/>
    <property type="match status" value="1"/>
</dbReference>
<name>A0A8J7B852_9CYAN</name>
<dbReference type="GO" id="GO:0050620">
    <property type="term" value="F:phycocyanobilin:ferredoxin oxidoreductase activity"/>
    <property type="evidence" value="ECO:0007669"/>
    <property type="project" value="UniProtKB-UniRule"/>
</dbReference>
<keyword evidence="8" id="KW-1185">Reference proteome</keyword>
<evidence type="ECO:0000256" key="4">
    <source>
        <dbReference type="ARBA" id="ARBA00023002"/>
    </source>
</evidence>
<comment type="function">
    <text evidence="6">Catalyzes the four-electron reduction of biliverdin IX-alpha (2-electron reduction at both the A and D rings); the reaction proceeds via an isolatable 2-electron intermediate, 181,182-dihydrobiliverdin.</text>
</comment>
<dbReference type="PANTHER" id="PTHR34557">
    <property type="entry name" value="PHYTOCHROMOBILIN:FERREDOXIN OXIDOREDUCTASE, CHLOROPLASTIC"/>
    <property type="match status" value="1"/>
</dbReference>
<evidence type="ECO:0000256" key="6">
    <source>
        <dbReference type="HAMAP-Rule" id="MF_00618"/>
    </source>
</evidence>
<dbReference type="Proteomes" id="UP000654482">
    <property type="component" value="Unassembled WGS sequence"/>
</dbReference>
<gene>
    <name evidence="6" type="primary">pcyA</name>
    <name evidence="7" type="ORF">IQ249_04095</name>
</gene>
<comment type="caution">
    <text evidence="7">The sequence shown here is derived from an EMBL/GenBank/DDBJ whole genome shotgun (WGS) entry which is preliminary data.</text>
</comment>
<dbReference type="EMBL" id="JADEWZ010000004">
    <property type="protein sequence ID" value="MBE9115075.1"/>
    <property type="molecule type" value="Genomic_DNA"/>
</dbReference>